<dbReference type="InterPro" id="IPR001254">
    <property type="entry name" value="Trypsin_dom"/>
</dbReference>
<dbReference type="InterPro" id="IPR018114">
    <property type="entry name" value="TRYPSIN_HIS"/>
</dbReference>
<keyword evidence="4" id="KW-1015">Disulfide bond</keyword>
<dbReference type="PANTHER" id="PTHR24264:SF43">
    <property type="entry name" value="HEPATOCYTE GROWTH FACTOR ACTIVATOR"/>
    <property type="match status" value="1"/>
</dbReference>
<dbReference type="Pfam" id="PF00089">
    <property type="entry name" value="Trypsin"/>
    <property type="match status" value="1"/>
</dbReference>
<evidence type="ECO:0000256" key="6">
    <source>
        <dbReference type="SAM" id="MobiDB-lite"/>
    </source>
</evidence>
<keyword evidence="9" id="KW-1185">Reference proteome</keyword>
<sequence length="308" mass="34398">MPLDELPRQQTHHNLPQGPIHVPPHSCAPHSHAFPSLRPFPSTHLLAGACGRRHKKRRFIRPRIIGGSSSLPGSHPWLAALYIGNSFCSGSLIHPCWVVSAAHCFYNSPPSSSVKVVLGQHRFNKTTDNCTWDLLLPVPFKRDSVHLIAVVFSPAVLIKLKKNNQRCAVKSQFVQSICLPESSMTFPDQHRCQIAGWGHRHENASNYSDVLQEALIPILPEDKCRSAEIYGTEISENMFCAGYFDSKSDACQGDSGGALACEKDEITYLYGIISWGEGCARFNKPGVYTRVTKYTDWINEWIRPPKPQ</sequence>
<dbReference type="AlphaFoldDB" id="A0A7M4E3W1"/>
<dbReference type="PRINTS" id="PR00722">
    <property type="entry name" value="CHYMOTRYPSIN"/>
</dbReference>
<dbReference type="GO" id="GO:0007596">
    <property type="term" value="P:blood coagulation"/>
    <property type="evidence" value="ECO:0007669"/>
    <property type="project" value="TreeGrafter"/>
</dbReference>
<dbReference type="OMA" id="WINEWIR"/>
<keyword evidence="1 5" id="KW-0645">Protease</keyword>
<protein>
    <submittedName>
        <fullName evidence="8">HGF activator</fullName>
    </submittedName>
</protein>
<dbReference type="GO" id="GO:0005791">
    <property type="term" value="C:rough endoplasmic reticulum"/>
    <property type="evidence" value="ECO:0007669"/>
    <property type="project" value="TreeGrafter"/>
</dbReference>
<evidence type="ECO:0000313" key="8">
    <source>
        <dbReference type="Ensembl" id="ENSCPRP00005003982.1"/>
    </source>
</evidence>
<dbReference type="GO" id="GO:0004252">
    <property type="term" value="F:serine-type endopeptidase activity"/>
    <property type="evidence" value="ECO:0007669"/>
    <property type="project" value="InterPro"/>
</dbReference>
<evidence type="ECO:0000256" key="1">
    <source>
        <dbReference type="ARBA" id="ARBA00022670"/>
    </source>
</evidence>
<evidence type="ECO:0000259" key="7">
    <source>
        <dbReference type="PROSITE" id="PS50240"/>
    </source>
</evidence>
<evidence type="ECO:0000256" key="3">
    <source>
        <dbReference type="ARBA" id="ARBA00022825"/>
    </source>
</evidence>
<feature type="domain" description="Peptidase S1" evidence="7">
    <location>
        <begin position="64"/>
        <end position="303"/>
    </location>
</feature>
<dbReference type="InterPro" id="IPR050127">
    <property type="entry name" value="Serine_Proteases_S1"/>
</dbReference>
<reference evidence="8" key="2">
    <citation type="submission" date="2025-09" db="UniProtKB">
        <authorList>
            <consortium name="Ensembl"/>
        </authorList>
    </citation>
    <scope>IDENTIFICATION</scope>
</reference>
<dbReference type="PROSITE" id="PS50240">
    <property type="entry name" value="TRYPSIN_DOM"/>
    <property type="match status" value="1"/>
</dbReference>
<reference evidence="8" key="1">
    <citation type="submission" date="2025-08" db="UniProtKB">
        <authorList>
            <consortium name="Ensembl"/>
        </authorList>
    </citation>
    <scope>IDENTIFICATION</scope>
</reference>
<accession>A0A7M4E3W1</accession>
<proteinExistence type="predicted"/>
<dbReference type="SMART" id="SM00020">
    <property type="entry name" value="Tryp_SPc"/>
    <property type="match status" value="1"/>
</dbReference>
<dbReference type="Proteomes" id="UP000594220">
    <property type="component" value="Unplaced"/>
</dbReference>
<dbReference type="InterPro" id="IPR001314">
    <property type="entry name" value="Peptidase_S1A"/>
</dbReference>
<feature type="region of interest" description="Disordered" evidence="6">
    <location>
        <begin position="1"/>
        <end position="22"/>
    </location>
</feature>
<dbReference type="Gene3D" id="2.40.10.10">
    <property type="entry name" value="Trypsin-like serine proteases"/>
    <property type="match status" value="1"/>
</dbReference>
<dbReference type="InterPro" id="IPR043504">
    <property type="entry name" value="Peptidase_S1_PA_chymotrypsin"/>
</dbReference>
<dbReference type="GO" id="GO:0031638">
    <property type="term" value="P:zymogen activation"/>
    <property type="evidence" value="ECO:0007669"/>
    <property type="project" value="TreeGrafter"/>
</dbReference>
<evidence type="ECO:0000256" key="2">
    <source>
        <dbReference type="ARBA" id="ARBA00022801"/>
    </source>
</evidence>
<dbReference type="PROSITE" id="PS00134">
    <property type="entry name" value="TRYPSIN_HIS"/>
    <property type="match status" value="1"/>
</dbReference>
<dbReference type="PROSITE" id="PS00135">
    <property type="entry name" value="TRYPSIN_SER"/>
    <property type="match status" value="1"/>
</dbReference>
<dbReference type="InterPro" id="IPR009003">
    <property type="entry name" value="Peptidase_S1_PA"/>
</dbReference>
<evidence type="ECO:0000256" key="4">
    <source>
        <dbReference type="ARBA" id="ARBA00023157"/>
    </source>
</evidence>
<dbReference type="SUPFAM" id="SSF50494">
    <property type="entry name" value="Trypsin-like serine proteases"/>
    <property type="match status" value="1"/>
</dbReference>
<dbReference type="PANTHER" id="PTHR24264">
    <property type="entry name" value="TRYPSIN-RELATED"/>
    <property type="match status" value="1"/>
</dbReference>
<evidence type="ECO:0000313" key="9">
    <source>
        <dbReference type="Proteomes" id="UP000594220"/>
    </source>
</evidence>
<name>A0A7M4E3W1_CROPO</name>
<dbReference type="GO" id="GO:0005615">
    <property type="term" value="C:extracellular space"/>
    <property type="evidence" value="ECO:0007669"/>
    <property type="project" value="TreeGrafter"/>
</dbReference>
<dbReference type="CDD" id="cd00190">
    <property type="entry name" value="Tryp_SPc"/>
    <property type="match status" value="1"/>
</dbReference>
<dbReference type="GeneTree" id="ENSGT00940000159778"/>
<dbReference type="FunFam" id="2.40.10.10:FF:000061">
    <property type="entry name" value="Hepatocyte growth factor activator"/>
    <property type="match status" value="1"/>
</dbReference>
<dbReference type="Ensembl" id="ENSCPRT00005004672.1">
    <property type="protein sequence ID" value="ENSCPRP00005003982.1"/>
    <property type="gene ID" value="ENSCPRG00005002921.1"/>
</dbReference>
<keyword evidence="3 5" id="KW-0720">Serine protease</keyword>
<dbReference type="InterPro" id="IPR033116">
    <property type="entry name" value="TRYPSIN_SER"/>
</dbReference>
<evidence type="ECO:0000256" key="5">
    <source>
        <dbReference type="RuleBase" id="RU363034"/>
    </source>
</evidence>
<organism evidence="8 9">
    <name type="scientific">Crocodylus porosus</name>
    <name type="common">Saltwater crocodile</name>
    <name type="synonym">Estuarine crocodile</name>
    <dbReference type="NCBI Taxonomy" id="8502"/>
    <lineage>
        <taxon>Eukaryota</taxon>
        <taxon>Metazoa</taxon>
        <taxon>Chordata</taxon>
        <taxon>Craniata</taxon>
        <taxon>Vertebrata</taxon>
        <taxon>Euteleostomi</taxon>
        <taxon>Archelosauria</taxon>
        <taxon>Archosauria</taxon>
        <taxon>Crocodylia</taxon>
        <taxon>Longirostres</taxon>
        <taxon>Crocodylidae</taxon>
        <taxon>Crocodylus</taxon>
    </lineage>
</organism>
<keyword evidence="2 5" id="KW-0378">Hydrolase</keyword>